<keyword evidence="1" id="KW-1133">Transmembrane helix</keyword>
<evidence type="ECO:0000313" key="3">
    <source>
        <dbReference type="Proteomes" id="UP000649075"/>
    </source>
</evidence>
<dbReference type="Proteomes" id="UP000649075">
    <property type="component" value="Unassembled WGS sequence"/>
</dbReference>
<comment type="caution">
    <text evidence="2">The sequence shown here is derived from an EMBL/GenBank/DDBJ whole genome shotgun (WGS) entry which is preliminary data.</text>
</comment>
<feature type="transmembrane region" description="Helical" evidence="1">
    <location>
        <begin position="16"/>
        <end position="35"/>
    </location>
</feature>
<evidence type="ECO:0000313" key="2">
    <source>
        <dbReference type="EMBL" id="MBC6012388.1"/>
    </source>
</evidence>
<sequence>MNFLEKPLVLFLKEHLMPTLISFVIAIAVYLLIPRDNWVLIKIGDDWFKLFIFSVCFILIQFLLYIKEKINVHRSYKKYVRSKKQRDAEEYEKYIEDYRKYADRLSYEDRDFIRDCIKNENEPIVIKIRNPYSNSIYGSSNVLKTRNQNGQEVVSLTDTAYRIFTEIYYRYHKIGHFD</sequence>
<proteinExistence type="predicted"/>
<evidence type="ECO:0000256" key="1">
    <source>
        <dbReference type="SAM" id="Phobius"/>
    </source>
</evidence>
<keyword evidence="3" id="KW-1185">Reference proteome</keyword>
<protein>
    <submittedName>
        <fullName evidence="2">Uncharacterized protein</fullName>
    </submittedName>
</protein>
<keyword evidence="1" id="KW-0812">Transmembrane</keyword>
<feature type="transmembrane region" description="Helical" evidence="1">
    <location>
        <begin position="47"/>
        <end position="66"/>
    </location>
</feature>
<name>A0ABR7KIC3_9FIRM</name>
<dbReference type="EMBL" id="JACRWH010000022">
    <property type="protein sequence ID" value="MBC6012388.1"/>
    <property type="molecule type" value="Genomic_DNA"/>
</dbReference>
<organism evidence="2 3">
    <name type="scientific">Holdemanella hominis</name>
    <dbReference type="NCBI Taxonomy" id="2764327"/>
    <lineage>
        <taxon>Bacteria</taxon>
        <taxon>Bacillati</taxon>
        <taxon>Bacillota</taxon>
        <taxon>Erysipelotrichia</taxon>
        <taxon>Erysipelotrichales</taxon>
        <taxon>Erysipelotrichaceae</taxon>
        <taxon>Holdemanella</taxon>
    </lineage>
</organism>
<keyword evidence="1" id="KW-0472">Membrane</keyword>
<reference evidence="2 3" key="1">
    <citation type="submission" date="2020-08" db="EMBL/GenBank/DDBJ databases">
        <authorList>
            <person name="Liu C."/>
            <person name="Sun Q."/>
        </authorList>
    </citation>
    <scope>NUCLEOTIDE SEQUENCE [LARGE SCALE GENOMIC DNA]</scope>
    <source>
        <strain evidence="2 3">L34</strain>
    </source>
</reference>
<gene>
    <name evidence="2" type="ORF">H8911_06510</name>
</gene>
<dbReference type="RefSeq" id="WP_117926590.1">
    <property type="nucleotide sequence ID" value="NZ_JACRWH010000022.1"/>
</dbReference>
<accession>A0ABR7KIC3</accession>